<dbReference type="PROSITE" id="PS51318">
    <property type="entry name" value="TAT"/>
    <property type="match status" value="1"/>
</dbReference>
<dbReference type="SUPFAM" id="SSF51011">
    <property type="entry name" value="Glycosyl hydrolase domain"/>
    <property type="match status" value="1"/>
</dbReference>
<feature type="signal peptide" evidence="1">
    <location>
        <begin position="1"/>
        <end position="35"/>
    </location>
</feature>
<dbReference type="SUPFAM" id="SSF51445">
    <property type="entry name" value="(Trans)glycosidases"/>
    <property type="match status" value="1"/>
</dbReference>
<dbReference type="InterPro" id="IPR039743">
    <property type="entry name" value="6GAL/EXGAL"/>
</dbReference>
<name>A0A505DG20_9ACTN</name>
<dbReference type="InterPro" id="IPR006311">
    <property type="entry name" value="TAT_signal"/>
</dbReference>
<proteinExistence type="predicted"/>
<dbReference type="RefSeq" id="WP_119100392.1">
    <property type="nucleotide sequence ID" value="NZ_QXMJ01000102.1"/>
</dbReference>
<keyword evidence="5" id="KW-1185">Reference proteome</keyword>
<dbReference type="Gene3D" id="2.60.40.1180">
    <property type="entry name" value="Golgi alpha-mannosidase II"/>
    <property type="match status" value="1"/>
</dbReference>
<feature type="domain" description="Endo-beta-1,6-galactanase-like" evidence="3">
    <location>
        <begin position="50"/>
        <end position="288"/>
    </location>
</feature>
<dbReference type="PROSITE" id="PS50231">
    <property type="entry name" value="RICIN_B_LECTIN"/>
    <property type="match status" value="1"/>
</dbReference>
<dbReference type="GO" id="GO:0030246">
    <property type="term" value="F:carbohydrate binding"/>
    <property type="evidence" value="ECO:0007669"/>
    <property type="project" value="UniProtKB-KW"/>
</dbReference>
<dbReference type="OrthoDB" id="9806701at2"/>
<dbReference type="Pfam" id="PF14587">
    <property type="entry name" value="Glyco_hydr_30_2"/>
    <property type="match status" value="1"/>
</dbReference>
<keyword evidence="4" id="KW-0430">Lectin</keyword>
<evidence type="ECO:0000259" key="3">
    <source>
        <dbReference type="Pfam" id="PF14587"/>
    </source>
</evidence>
<dbReference type="GO" id="GO:0004553">
    <property type="term" value="F:hydrolase activity, hydrolyzing O-glycosyl compounds"/>
    <property type="evidence" value="ECO:0007669"/>
    <property type="project" value="InterPro"/>
</dbReference>
<evidence type="ECO:0000256" key="1">
    <source>
        <dbReference type="SAM" id="SignalP"/>
    </source>
</evidence>
<dbReference type="InterPro" id="IPR039514">
    <property type="entry name" value="6GAL-like"/>
</dbReference>
<gene>
    <name evidence="4" type="ORF">FGD71_011970</name>
</gene>
<dbReference type="InterPro" id="IPR035992">
    <property type="entry name" value="Ricin_B-like_lectins"/>
</dbReference>
<feature type="chain" id="PRO_5021408325" evidence="1">
    <location>
        <begin position="36"/>
        <end position="700"/>
    </location>
</feature>
<evidence type="ECO:0000259" key="2">
    <source>
        <dbReference type="Pfam" id="PF14200"/>
    </source>
</evidence>
<comment type="caution">
    <text evidence="4">The sequence shown here is derived from an EMBL/GenBank/DDBJ whole genome shotgun (WGS) entry which is preliminary data.</text>
</comment>
<protein>
    <submittedName>
        <fullName evidence="4">Ricin-type beta-trefoil lectin domain protein</fullName>
    </submittedName>
</protein>
<dbReference type="InterPro" id="IPR013780">
    <property type="entry name" value="Glyco_hydro_b"/>
</dbReference>
<dbReference type="Gene3D" id="2.80.10.50">
    <property type="match status" value="1"/>
</dbReference>
<feature type="domain" description="Ricin B lectin" evidence="2">
    <location>
        <begin position="632"/>
        <end position="688"/>
    </location>
</feature>
<dbReference type="Gene3D" id="3.20.20.80">
    <property type="entry name" value="Glycosidases"/>
    <property type="match status" value="1"/>
</dbReference>
<dbReference type="Pfam" id="PF14200">
    <property type="entry name" value="RicinB_lectin_2"/>
    <property type="match status" value="1"/>
</dbReference>
<dbReference type="InterPro" id="IPR000772">
    <property type="entry name" value="Ricin_B_lectin"/>
</dbReference>
<dbReference type="Proteomes" id="UP000317378">
    <property type="component" value="Unassembled WGS sequence"/>
</dbReference>
<reference evidence="4 5" key="1">
    <citation type="submission" date="2019-06" db="EMBL/GenBank/DDBJ databases">
        <title>Streptomyces sporangiiformans sp. nov., a novel actinomycete isolated from soil in Mount Song.</title>
        <authorList>
            <person name="Han L."/>
        </authorList>
    </citation>
    <scope>NUCLEOTIDE SEQUENCE [LARGE SCALE GENOMIC DNA]</scope>
    <source>
        <strain evidence="4 5">NEAU-SSA 1</strain>
    </source>
</reference>
<keyword evidence="1" id="KW-0732">Signal</keyword>
<dbReference type="AlphaFoldDB" id="A0A505DG20"/>
<evidence type="ECO:0000313" key="5">
    <source>
        <dbReference type="Proteomes" id="UP000317378"/>
    </source>
</evidence>
<dbReference type="InterPro" id="IPR017853">
    <property type="entry name" value="GH"/>
</dbReference>
<evidence type="ECO:0000313" key="4">
    <source>
        <dbReference type="EMBL" id="TPQ21987.1"/>
    </source>
</evidence>
<dbReference type="EMBL" id="VCHX02000102">
    <property type="protein sequence ID" value="TPQ21987.1"/>
    <property type="molecule type" value="Genomic_DNA"/>
</dbReference>
<sequence>MARRTRKRRLLRAIGITALASGTVLATASLPAAQAAEAESAATATAASSVTVRPDPSYRQERFQGWGTSLVWFANATGDYPPEIREKLAQLLFGDDGLALNIARYNIGGGNAPDVKDYLRPGGAVEGWWKAPDGTTREDTDWWDAEDPADWNPDADATQRWWVDRIKKDIDHWETFSNSPPWFMTASGYVSGGFDANADQLKTESVDDFAAYMAGATKRLEKAHGIKVDTVDPFNEPNTGYWGTKLGPDGEPVGGRQEGAHIGPELQQKVIKALSPALAKVRAKAEISAMDETNPGLFARNWGTYSPEVRDLVGQMNVHTYGTGQRTTVRDLAKAADKPLWMSEVEGDWGDGQSFTDMRPGLGLAQRMVDDLRELEPRAWVFWQPVEDYDNMKPGGESAKGGNWGEIQLPFSCTSQDTLETCPIRTNTKFDTARNFTHYIKPGDRLIKVDDTSSAAAVSKKGNGATVVHVNSTTSPRAVTIDLSKFGKVTRHATVTPVVTSADGKLEKKDPIRVSDRKATFTVPGQSVTSFLIKGATGVAKDAPLLRKGHTYELTGVQSGKDVTVADDGTKLVIRTASADASAGRQWTLRQIRGEDNRQRYVFTNPVAGKRLALRDGAPVLEADEGVRDKATQWIMSTTGDGTWTLVNAATGQVLEVGGQAQHDGAAVTVWEPNSGSNQRWRVTDVTNAGATAQEGTQAE</sequence>
<dbReference type="CDD" id="cd00161">
    <property type="entry name" value="beta-trefoil_Ricin-like"/>
    <property type="match status" value="1"/>
</dbReference>
<dbReference type="PANTHER" id="PTHR42767:SF1">
    <property type="entry name" value="ENDO-BETA-1,6-GALACTANASE-LIKE DOMAIN-CONTAINING PROTEIN"/>
    <property type="match status" value="1"/>
</dbReference>
<dbReference type="SUPFAM" id="SSF50370">
    <property type="entry name" value="Ricin B-like lectins"/>
    <property type="match status" value="1"/>
</dbReference>
<accession>A0A505DG20</accession>
<dbReference type="PANTHER" id="PTHR42767">
    <property type="entry name" value="ENDO-BETA-1,6-GALACTANASE"/>
    <property type="match status" value="1"/>
</dbReference>
<organism evidence="4 5">
    <name type="scientific">Streptomyces sporangiiformans</name>
    <dbReference type="NCBI Taxonomy" id="2315329"/>
    <lineage>
        <taxon>Bacteria</taxon>
        <taxon>Bacillati</taxon>
        <taxon>Actinomycetota</taxon>
        <taxon>Actinomycetes</taxon>
        <taxon>Kitasatosporales</taxon>
        <taxon>Streptomycetaceae</taxon>
        <taxon>Streptomyces</taxon>
    </lineage>
</organism>